<dbReference type="EMBL" id="CAKOFQ010006675">
    <property type="protein sequence ID" value="CAH1958104.1"/>
    <property type="molecule type" value="Genomic_DNA"/>
</dbReference>
<dbReference type="Proteomes" id="UP001152888">
    <property type="component" value="Unassembled WGS sequence"/>
</dbReference>
<evidence type="ECO:0000313" key="2">
    <source>
        <dbReference type="Proteomes" id="UP001152888"/>
    </source>
</evidence>
<sequence>MKISISHKYCSNRAP</sequence>
<keyword evidence="2" id="KW-1185">Reference proteome</keyword>
<organism evidence="1 2">
    <name type="scientific">Acanthoscelides obtectus</name>
    <name type="common">Bean weevil</name>
    <name type="synonym">Bruchus obtectus</name>
    <dbReference type="NCBI Taxonomy" id="200917"/>
    <lineage>
        <taxon>Eukaryota</taxon>
        <taxon>Metazoa</taxon>
        <taxon>Ecdysozoa</taxon>
        <taxon>Arthropoda</taxon>
        <taxon>Hexapoda</taxon>
        <taxon>Insecta</taxon>
        <taxon>Pterygota</taxon>
        <taxon>Neoptera</taxon>
        <taxon>Endopterygota</taxon>
        <taxon>Coleoptera</taxon>
        <taxon>Polyphaga</taxon>
        <taxon>Cucujiformia</taxon>
        <taxon>Chrysomeloidea</taxon>
        <taxon>Chrysomelidae</taxon>
        <taxon>Bruchinae</taxon>
        <taxon>Bruchini</taxon>
        <taxon>Acanthoscelides</taxon>
    </lineage>
</organism>
<gene>
    <name evidence="1" type="ORF">ACAOBT_LOCUS2467</name>
</gene>
<proteinExistence type="predicted"/>
<comment type="caution">
    <text evidence="1">The sequence shown here is derived from an EMBL/GenBank/DDBJ whole genome shotgun (WGS) entry which is preliminary data.</text>
</comment>
<accession>A0A9P0NTB9</accession>
<reference evidence="1" key="1">
    <citation type="submission" date="2022-03" db="EMBL/GenBank/DDBJ databases">
        <authorList>
            <person name="Sayadi A."/>
        </authorList>
    </citation>
    <scope>NUCLEOTIDE SEQUENCE</scope>
</reference>
<protein>
    <submittedName>
        <fullName evidence="1">Uncharacterized protein</fullName>
    </submittedName>
</protein>
<evidence type="ECO:0000313" key="1">
    <source>
        <dbReference type="EMBL" id="CAH1958104.1"/>
    </source>
</evidence>
<name>A0A9P0NTB9_ACAOB</name>